<evidence type="ECO:0000313" key="3">
    <source>
        <dbReference type="Proteomes" id="UP001152795"/>
    </source>
</evidence>
<dbReference type="PANTHER" id="PTHR47331">
    <property type="entry name" value="PHD-TYPE DOMAIN-CONTAINING PROTEIN"/>
    <property type="match status" value="1"/>
</dbReference>
<proteinExistence type="predicted"/>
<name>A0A7D9JZA6_PARCT</name>
<organism evidence="2 3">
    <name type="scientific">Paramuricea clavata</name>
    <name type="common">Red gorgonian</name>
    <name type="synonym">Violescent sea-whip</name>
    <dbReference type="NCBI Taxonomy" id="317549"/>
    <lineage>
        <taxon>Eukaryota</taxon>
        <taxon>Metazoa</taxon>
        <taxon>Cnidaria</taxon>
        <taxon>Anthozoa</taxon>
        <taxon>Octocorallia</taxon>
        <taxon>Malacalcyonacea</taxon>
        <taxon>Plexauridae</taxon>
        <taxon>Paramuricea</taxon>
    </lineage>
</organism>
<dbReference type="OrthoDB" id="10062343at2759"/>
<dbReference type="Pfam" id="PF18701">
    <property type="entry name" value="DUF5641"/>
    <property type="match status" value="1"/>
</dbReference>
<feature type="region of interest" description="Disordered" evidence="1">
    <location>
        <begin position="21"/>
        <end position="45"/>
    </location>
</feature>
<dbReference type="Proteomes" id="UP001152795">
    <property type="component" value="Unassembled WGS sequence"/>
</dbReference>
<evidence type="ECO:0000313" key="2">
    <source>
        <dbReference type="EMBL" id="CAB4038212.1"/>
    </source>
</evidence>
<comment type="caution">
    <text evidence="2">The sequence shown here is derived from an EMBL/GenBank/DDBJ whole genome shotgun (WGS) entry which is preliminary data.</text>
</comment>
<accession>A0A7D9JZA6</accession>
<evidence type="ECO:0000256" key="1">
    <source>
        <dbReference type="SAM" id="MobiDB-lite"/>
    </source>
</evidence>
<keyword evidence="3" id="KW-1185">Reference proteome</keyword>
<dbReference type="AlphaFoldDB" id="A0A7D9JZA6"/>
<sequence length="265" mass="30415">MTTTAVDFKKKESKRVEACRKKRVNNMSAEEKSEYKRKAAERKRTSRQKIVQAHPQVVHLQPVLPHQRQLPKIHTSVLRALERQFRRCVVEGLAKRIGLALDEEMCAAVGPCGRPAVSDDVVASVTQFFYRPDISYTMPGMKDEMMVWEQGQKTKLRKYYLVLFLREAYQVKVIVDHMWKLWLKEYVPNLLEQCKRNMQIRNVKIGDLVLVVDKDAPCGAWLLSRVTKPIVRDLGVVRAAEVQTKDGTLVRPVGKVALLEGATDF</sequence>
<protein>
    <submittedName>
        <fullName evidence="2">Uncharacterized protein</fullName>
    </submittedName>
</protein>
<reference evidence="2" key="1">
    <citation type="submission" date="2020-04" db="EMBL/GenBank/DDBJ databases">
        <authorList>
            <person name="Alioto T."/>
            <person name="Alioto T."/>
            <person name="Gomez Garrido J."/>
        </authorList>
    </citation>
    <scope>NUCLEOTIDE SEQUENCE</scope>
    <source>
        <strain evidence="2">A484AB</strain>
    </source>
</reference>
<gene>
    <name evidence="2" type="ORF">PACLA_8A014439</name>
</gene>
<feature type="compositionally biased region" description="Basic and acidic residues" evidence="1">
    <location>
        <begin position="29"/>
        <end position="38"/>
    </location>
</feature>
<dbReference type="InterPro" id="IPR040676">
    <property type="entry name" value="DUF5641"/>
</dbReference>
<dbReference type="PANTHER" id="PTHR47331:SF1">
    <property type="entry name" value="GAG-LIKE PROTEIN"/>
    <property type="match status" value="1"/>
</dbReference>
<dbReference type="EMBL" id="CACRXK020023940">
    <property type="protein sequence ID" value="CAB4038212.1"/>
    <property type="molecule type" value="Genomic_DNA"/>
</dbReference>